<dbReference type="KEGG" id="rsa:RSal33209_2426"/>
<sequence length="308" mass="34050">MDWNDSVDPGFDQLLLMLGVTLSEVGMPLRDAWWVGESNWRDYLCRDEECCSLSGQNLQNVRESTMSAELIFRGSSYDADLPSAMTLPSVSATKRSRARKVLRREVAQVGLLRFDEPTFESALRAWDVARSTQFGSRIETAESLGYLGATLANIYLRDAVMVSALTDREQANLPKSTELLLGSPEIAPPWDRLTRFEEILRQIAAVCVLNLATSPQQRSLSAAHLSEPSAQDGDSVRTASAAVLSILAWLEWCKGRGSKAGCYVDSALAVVPRYRLAELFDELLAEGVLCHWAKDPKTAWQQHGPNVA</sequence>
<dbReference type="Proteomes" id="UP000002007">
    <property type="component" value="Chromosome"/>
</dbReference>
<evidence type="ECO:0000313" key="2">
    <source>
        <dbReference type="Proteomes" id="UP000002007"/>
    </source>
</evidence>
<dbReference type="RefSeq" id="WP_012245815.1">
    <property type="nucleotide sequence ID" value="NC_010168.1"/>
</dbReference>
<keyword evidence="2" id="KW-1185">Reference proteome</keyword>
<proteinExistence type="predicted"/>
<dbReference type="InterPro" id="IPR025447">
    <property type="entry name" value="DUF4192"/>
</dbReference>
<dbReference type="EMBL" id="CP000910">
    <property type="protein sequence ID" value="ABY24152.1"/>
    <property type="molecule type" value="Genomic_DNA"/>
</dbReference>
<protein>
    <submittedName>
        <fullName evidence="1">Uncharacterized protein</fullName>
    </submittedName>
</protein>
<accession>A9WS23</accession>
<name>A9WS23_RENSM</name>
<reference evidence="2" key="1">
    <citation type="journal article" date="2008" name="J. Bacteriol.">
        <title>Genome sequence of the fish pathogen Renibacterium salmoninarum suggests reductive evolution away from an environmental Arthrobacter ancestor.</title>
        <authorList>
            <person name="Wiens G.D."/>
            <person name="Rockey D.D."/>
            <person name="Wu Z."/>
            <person name="Chang J."/>
            <person name="Levy R."/>
            <person name="Crane S."/>
            <person name="Chen D.S."/>
            <person name="Capri G.R."/>
            <person name="Burnett J.R."/>
            <person name="Sudheesh P.S."/>
            <person name="Schipma M.J."/>
            <person name="Burd H."/>
            <person name="Bhattacharyya A."/>
            <person name="Rhodes L.D."/>
            <person name="Kaul R."/>
            <person name="Strom M.S."/>
        </authorList>
    </citation>
    <scope>NUCLEOTIDE SEQUENCE [LARGE SCALE GENOMIC DNA]</scope>
    <source>
        <strain evidence="2">ATCC 33209 / DSM 20767 / JCM 11484 / NBRC 15589 / NCIMB 2235</strain>
    </source>
</reference>
<organism evidence="1 2">
    <name type="scientific">Renibacterium salmoninarum (strain ATCC 33209 / DSM 20767 / JCM 11484 / NBRC 15589 / NCIMB 2235)</name>
    <dbReference type="NCBI Taxonomy" id="288705"/>
    <lineage>
        <taxon>Bacteria</taxon>
        <taxon>Bacillati</taxon>
        <taxon>Actinomycetota</taxon>
        <taxon>Actinomycetes</taxon>
        <taxon>Micrococcales</taxon>
        <taxon>Micrococcaceae</taxon>
        <taxon>Renibacterium</taxon>
    </lineage>
</organism>
<dbReference type="HOGENOM" id="CLU_054153_0_0_11"/>
<evidence type="ECO:0000313" key="1">
    <source>
        <dbReference type="EMBL" id="ABY24152.1"/>
    </source>
</evidence>
<dbReference type="AlphaFoldDB" id="A9WS23"/>
<dbReference type="eggNOG" id="ENOG5031GJC">
    <property type="taxonomic scope" value="Bacteria"/>
</dbReference>
<gene>
    <name evidence="1" type="ordered locus">RSal33209_2426</name>
</gene>
<dbReference type="Pfam" id="PF13830">
    <property type="entry name" value="DUF4192"/>
    <property type="match status" value="1"/>
</dbReference>
<dbReference type="STRING" id="288705.RSal33209_2426"/>